<dbReference type="PANTHER" id="PTHR35276">
    <property type="entry name" value="S-ADENOSYL-L-METHIONINE-DEPENDENT METHYLTRANSFERASES SUPERFAMILY PROTEIN"/>
    <property type="match status" value="1"/>
</dbReference>
<reference evidence="1" key="1">
    <citation type="submission" date="2002-05" db="EMBL/GenBank/DDBJ databases">
        <title>The genome sequence of Chlamydia pneumoniae TW183 and comparison with other Chlamydia strains based on whole genome sequence analysis.</title>
        <authorList>
            <person name="Geng M.M."/>
            <person name="Schuhmacher A."/>
            <person name="Muehldorfer I."/>
            <person name="Bensch K.W."/>
            <person name="Schaefer K.P."/>
            <person name="Schneider S."/>
            <person name="Pohl T."/>
            <person name="Essig A."/>
            <person name="Marre R."/>
            <person name="Melchers K."/>
        </authorList>
    </citation>
    <scope>NUCLEOTIDE SEQUENCE [LARGE SCALE GENOMIC DNA]</scope>
    <source>
        <strain evidence="1">TW-183</strain>
    </source>
</reference>
<dbReference type="PANTHER" id="PTHR35276:SF1">
    <property type="entry name" value="TRNA (MNM(5)S(2)U34)-METHYLTRANSFERASE, CHLOROPLASTIC"/>
    <property type="match status" value="1"/>
</dbReference>
<dbReference type="InterPro" id="IPR010719">
    <property type="entry name" value="MnmM_MeTrfase"/>
</dbReference>
<dbReference type="GO" id="GO:0008168">
    <property type="term" value="F:methyltransferase activity"/>
    <property type="evidence" value="ECO:0007669"/>
    <property type="project" value="UniProtKB-KW"/>
</dbReference>
<evidence type="ECO:0000313" key="2">
    <source>
        <dbReference type="Proteomes" id="UP000000424"/>
    </source>
</evidence>
<dbReference type="GO" id="GO:0032259">
    <property type="term" value="P:methylation"/>
    <property type="evidence" value="ECO:0007669"/>
    <property type="project" value="UniProtKB-KW"/>
</dbReference>
<keyword evidence="2" id="KW-1185">Reference proteome</keyword>
<dbReference type="Proteomes" id="UP000000424">
    <property type="component" value="Chromosome"/>
</dbReference>
<keyword evidence="1" id="KW-0489">Methyltransferase</keyword>
<protein>
    <submittedName>
        <fullName evidence="1">rRNA methylase</fullName>
    </submittedName>
</protein>
<dbReference type="SUPFAM" id="SSF53335">
    <property type="entry name" value="S-adenosyl-L-methionine-dependent methyltransferases"/>
    <property type="match status" value="1"/>
</dbReference>
<gene>
    <name evidence="1" type="ordered locus">CpB1025</name>
</gene>
<proteinExistence type="predicted"/>
<sequence>MFAYRTLLTHNVVQVSHEIFKTTVVPGDTVIDATCGNGNDSLFLARLLQGEGRLVVYDIQKEALSNALLLFETHLSEQERSVIEMKEQSHEHILEKDVKLIHYNLGYLPKGNKEITTLARTTEISLEYALNIVRPDGLITVVCYPGHPEGEKETHSVESLAQRLHPKEWCVSSFYVANRCRAPRLFIFQRQGSESSVDKG</sequence>
<name>A0ABN3YQI7_CHLPN</name>
<keyword evidence="1" id="KW-0808">Transferase</keyword>
<dbReference type="InterPro" id="IPR029063">
    <property type="entry name" value="SAM-dependent_MTases_sf"/>
</dbReference>
<evidence type="ECO:0000313" key="1">
    <source>
        <dbReference type="EMBL" id="AAP98953.1"/>
    </source>
</evidence>
<dbReference type="GeneID" id="45051043"/>
<dbReference type="Gene3D" id="3.40.50.150">
    <property type="entry name" value="Vaccinia Virus protein VP39"/>
    <property type="match status" value="1"/>
</dbReference>
<dbReference type="RefSeq" id="WP_010883620.1">
    <property type="nucleotide sequence ID" value="NC_005043.1"/>
</dbReference>
<organism evidence="1 2">
    <name type="scientific">Chlamydia pneumoniae</name>
    <name type="common">Chlamydophila pneumoniae</name>
    <dbReference type="NCBI Taxonomy" id="83558"/>
    <lineage>
        <taxon>Bacteria</taxon>
        <taxon>Pseudomonadati</taxon>
        <taxon>Chlamydiota</taxon>
        <taxon>Chlamydiia</taxon>
        <taxon>Chlamydiales</taxon>
        <taxon>Chlamydiaceae</taxon>
        <taxon>Chlamydia/Chlamydophila group</taxon>
        <taxon>Chlamydia</taxon>
    </lineage>
</organism>
<dbReference type="EMBL" id="AE009440">
    <property type="protein sequence ID" value="AAP98953.1"/>
    <property type="molecule type" value="Genomic_DNA"/>
</dbReference>
<dbReference type="Pfam" id="PF06962">
    <property type="entry name" value="rRNA_methylase"/>
    <property type="match status" value="1"/>
</dbReference>
<accession>A0ABN3YQI7</accession>